<comment type="subcellular location">
    <subcellularLocation>
        <location evidence="1">Endomembrane system</location>
        <topology evidence="1">Multi-pass membrane protein</topology>
    </subcellularLocation>
</comment>
<dbReference type="InterPro" id="IPR027417">
    <property type="entry name" value="P-loop_NTPase"/>
</dbReference>
<dbReference type="Pfam" id="PF00664">
    <property type="entry name" value="ABC_membrane"/>
    <property type="match status" value="2"/>
</dbReference>
<feature type="region of interest" description="Disordered" evidence="11">
    <location>
        <begin position="466"/>
        <end position="490"/>
    </location>
</feature>
<dbReference type="PROSITE" id="PS00211">
    <property type="entry name" value="ABC_TRANSPORTER_1"/>
    <property type="match status" value="2"/>
</dbReference>
<keyword evidence="3" id="KW-0813">Transport</keyword>
<name>A0ABD2JSM1_9BILA</name>
<dbReference type="InterPro" id="IPR011527">
    <property type="entry name" value="ABC1_TM_dom"/>
</dbReference>
<keyword evidence="8 12" id="KW-1133">Transmembrane helix</keyword>
<dbReference type="CDD" id="cd03244">
    <property type="entry name" value="ABCC_MRP_domain2"/>
    <property type="match status" value="1"/>
</dbReference>
<evidence type="ECO:0000256" key="2">
    <source>
        <dbReference type="ARBA" id="ARBA00009726"/>
    </source>
</evidence>
<keyword evidence="4 12" id="KW-0812">Transmembrane</keyword>
<feature type="transmembrane region" description="Helical" evidence="12">
    <location>
        <begin position="178"/>
        <end position="202"/>
    </location>
</feature>
<dbReference type="InterPro" id="IPR003593">
    <property type="entry name" value="AAA+_ATPase"/>
</dbReference>
<dbReference type="PANTHER" id="PTHR24223:SF447">
    <property type="entry name" value="MULTIDRUG RESISTANCE-ASSOCIATED PROTEIN 5"/>
    <property type="match status" value="1"/>
</dbReference>
<feature type="transmembrane region" description="Helical" evidence="12">
    <location>
        <begin position="132"/>
        <end position="158"/>
    </location>
</feature>
<evidence type="ECO:0000256" key="5">
    <source>
        <dbReference type="ARBA" id="ARBA00022737"/>
    </source>
</evidence>
<evidence type="ECO:0000256" key="7">
    <source>
        <dbReference type="ARBA" id="ARBA00022840"/>
    </source>
</evidence>
<evidence type="ECO:0000256" key="10">
    <source>
        <dbReference type="ARBA" id="ARBA00023180"/>
    </source>
</evidence>
<keyword evidence="10" id="KW-0325">Glycoprotein</keyword>
<evidence type="ECO:0000256" key="11">
    <source>
        <dbReference type="SAM" id="MobiDB-lite"/>
    </source>
</evidence>
<dbReference type="SUPFAM" id="SSF52540">
    <property type="entry name" value="P-loop containing nucleoside triphosphate hydrolases"/>
    <property type="match status" value="2"/>
</dbReference>
<accession>A0ABD2JSM1</accession>
<dbReference type="EMBL" id="JBICBT010000910">
    <property type="protein sequence ID" value="KAL3093627.1"/>
    <property type="molecule type" value="Genomic_DNA"/>
</dbReference>
<keyword evidence="16" id="KW-1185">Reference proteome</keyword>
<keyword evidence="7" id="KW-0067">ATP-binding</keyword>
<dbReference type="InterPro" id="IPR003439">
    <property type="entry name" value="ABC_transporter-like_ATP-bd"/>
</dbReference>
<dbReference type="Gene3D" id="1.20.1560.10">
    <property type="entry name" value="ABC transporter type 1, transmembrane domain"/>
    <property type="match status" value="2"/>
</dbReference>
<feature type="domain" description="ABC transporter" evidence="13">
    <location>
        <begin position="530"/>
        <end position="756"/>
    </location>
</feature>
<feature type="domain" description="ABC transmembrane type-1" evidence="14">
    <location>
        <begin position="853"/>
        <end position="1141"/>
    </location>
</feature>
<evidence type="ECO:0000256" key="3">
    <source>
        <dbReference type="ARBA" id="ARBA00022448"/>
    </source>
</evidence>
<protein>
    <submittedName>
        <fullName evidence="15">Uncharacterized protein</fullName>
    </submittedName>
</protein>
<feature type="transmembrane region" description="Helical" evidence="12">
    <location>
        <begin position="849"/>
        <end position="872"/>
    </location>
</feature>
<dbReference type="SUPFAM" id="SSF90123">
    <property type="entry name" value="ABC transporter transmembrane region"/>
    <property type="match status" value="2"/>
</dbReference>
<feature type="compositionally biased region" description="Low complexity" evidence="11">
    <location>
        <begin position="1"/>
        <end position="11"/>
    </location>
</feature>
<dbReference type="SMART" id="SM00382">
    <property type="entry name" value="AAA"/>
    <property type="match status" value="2"/>
</dbReference>
<keyword evidence="9 12" id="KW-0472">Membrane</keyword>
<dbReference type="CDD" id="cd18592">
    <property type="entry name" value="ABC_6TM_MRP5_8_9_D1"/>
    <property type="match status" value="1"/>
</dbReference>
<dbReference type="CDD" id="cd18599">
    <property type="entry name" value="ABC_6TM_MRP5_8_9_D2"/>
    <property type="match status" value="1"/>
</dbReference>
<feature type="transmembrane region" description="Helical" evidence="12">
    <location>
        <begin position="972"/>
        <end position="994"/>
    </location>
</feature>
<dbReference type="Pfam" id="PF00005">
    <property type="entry name" value="ABC_tran"/>
    <property type="match status" value="2"/>
</dbReference>
<evidence type="ECO:0000256" key="12">
    <source>
        <dbReference type="SAM" id="Phobius"/>
    </source>
</evidence>
<feature type="region of interest" description="Disordered" evidence="11">
    <location>
        <begin position="795"/>
        <end position="828"/>
    </location>
</feature>
<feature type="transmembrane region" description="Helical" evidence="12">
    <location>
        <begin position="279"/>
        <end position="301"/>
    </location>
</feature>
<feature type="domain" description="ABC transporter" evidence="13">
    <location>
        <begin position="1180"/>
        <end position="1414"/>
    </location>
</feature>
<reference evidence="15 16" key="1">
    <citation type="submission" date="2024-10" db="EMBL/GenBank/DDBJ databases">
        <authorList>
            <person name="Kim D."/>
        </authorList>
    </citation>
    <scope>NUCLEOTIDE SEQUENCE [LARGE SCALE GENOMIC DNA]</scope>
    <source>
        <strain evidence="15">BH-2024</strain>
    </source>
</reference>
<feature type="region of interest" description="Disordered" evidence="11">
    <location>
        <begin position="1"/>
        <end position="20"/>
    </location>
</feature>
<dbReference type="GO" id="GO:0005524">
    <property type="term" value="F:ATP binding"/>
    <property type="evidence" value="ECO:0007669"/>
    <property type="project" value="UniProtKB-KW"/>
</dbReference>
<dbReference type="InterPro" id="IPR050173">
    <property type="entry name" value="ABC_transporter_C-like"/>
</dbReference>
<dbReference type="FunFam" id="1.20.1560.10:FF:000162">
    <property type="entry name" value="Predicted protein"/>
    <property type="match status" value="1"/>
</dbReference>
<evidence type="ECO:0000259" key="13">
    <source>
        <dbReference type="PROSITE" id="PS50893"/>
    </source>
</evidence>
<dbReference type="FunFam" id="1.20.1560.10:FF:000015">
    <property type="entry name" value="multidrug resistance-associated protein 5 isoform X1"/>
    <property type="match status" value="1"/>
</dbReference>
<dbReference type="Gene3D" id="3.40.50.300">
    <property type="entry name" value="P-loop containing nucleotide triphosphate hydrolases"/>
    <property type="match status" value="2"/>
</dbReference>
<dbReference type="InterPro" id="IPR036640">
    <property type="entry name" value="ABC1_TM_sf"/>
</dbReference>
<comment type="similarity">
    <text evidence="2">Belongs to the ABC transporter superfamily. ABCC family. Conjugate transporter (TC 3.A.1.208) subfamily.</text>
</comment>
<evidence type="ECO:0000256" key="1">
    <source>
        <dbReference type="ARBA" id="ARBA00004127"/>
    </source>
</evidence>
<keyword evidence="6" id="KW-0547">Nucleotide-binding</keyword>
<feature type="region of interest" description="Disordered" evidence="11">
    <location>
        <begin position="1395"/>
        <end position="1431"/>
    </location>
</feature>
<evidence type="ECO:0000256" key="4">
    <source>
        <dbReference type="ARBA" id="ARBA00022692"/>
    </source>
</evidence>
<evidence type="ECO:0000313" key="16">
    <source>
        <dbReference type="Proteomes" id="UP001620626"/>
    </source>
</evidence>
<dbReference type="InterPro" id="IPR017871">
    <property type="entry name" value="ABC_transporter-like_CS"/>
</dbReference>
<dbReference type="PANTHER" id="PTHR24223">
    <property type="entry name" value="ATP-BINDING CASSETTE SUB-FAMILY C"/>
    <property type="match status" value="1"/>
</dbReference>
<evidence type="ECO:0000256" key="9">
    <source>
        <dbReference type="ARBA" id="ARBA00023136"/>
    </source>
</evidence>
<feature type="transmembrane region" description="Helical" evidence="12">
    <location>
        <begin position="903"/>
        <end position="930"/>
    </location>
</feature>
<dbReference type="PROSITE" id="PS50929">
    <property type="entry name" value="ABC_TM1F"/>
    <property type="match status" value="2"/>
</dbReference>
<organism evidence="15 16">
    <name type="scientific">Heterodera trifolii</name>
    <dbReference type="NCBI Taxonomy" id="157864"/>
    <lineage>
        <taxon>Eukaryota</taxon>
        <taxon>Metazoa</taxon>
        <taxon>Ecdysozoa</taxon>
        <taxon>Nematoda</taxon>
        <taxon>Chromadorea</taxon>
        <taxon>Rhabditida</taxon>
        <taxon>Tylenchina</taxon>
        <taxon>Tylenchomorpha</taxon>
        <taxon>Tylenchoidea</taxon>
        <taxon>Heteroderidae</taxon>
        <taxon>Heteroderinae</taxon>
        <taxon>Heterodera</taxon>
    </lineage>
</organism>
<feature type="transmembrane region" description="Helical" evidence="12">
    <location>
        <begin position="354"/>
        <end position="381"/>
    </location>
</feature>
<feature type="transmembrane region" description="Helical" evidence="12">
    <location>
        <begin position="393"/>
        <end position="414"/>
    </location>
</feature>
<evidence type="ECO:0000313" key="15">
    <source>
        <dbReference type="EMBL" id="KAL3093627.1"/>
    </source>
</evidence>
<proteinExistence type="inferred from homology"/>
<dbReference type="PROSITE" id="PS50893">
    <property type="entry name" value="ABC_TRANSPORTER_2"/>
    <property type="match status" value="2"/>
</dbReference>
<evidence type="ECO:0000259" key="14">
    <source>
        <dbReference type="PROSITE" id="PS50929"/>
    </source>
</evidence>
<keyword evidence="5" id="KW-0677">Repeat</keyword>
<feature type="transmembrane region" description="Helical" evidence="12">
    <location>
        <begin position="1000"/>
        <end position="1018"/>
    </location>
</feature>
<dbReference type="Proteomes" id="UP001620626">
    <property type="component" value="Unassembled WGS sequence"/>
</dbReference>
<gene>
    <name evidence="15" type="ORF">niasHT_026665</name>
</gene>
<feature type="compositionally biased region" description="Pro residues" evidence="11">
    <location>
        <begin position="1420"/>
        <end position="1431"/>
    </location>
</feature>
<feature type="compositionally biased region" description="Polar residues" evidence="11">
    <location>
        <begin position="1395"/>
        <end position="1411"/>
    </location>
</feature>
<evidence type="ECO:0000256" key="8">
    <source>
        <dbReference type="ARBA" id="ARBA00022989"/>
    </source>
</evidence>
<dbReference type="FunFam" id="3.40.50.300:FF:000630">
    <property type="entry name" value="ATP-binding cassette (ABC) transporter, putative"/>
    <property type="match status" value="1"/>
</dbReference>
<feature type="domain" description="ABC transmembrane type-1" evidence="14">
    <location>
        <begin position="137"/>
        <end position="419"/>
    </location>
</feature>
<evidence type="ECO:0000256" key="6">
    <source>
        <dbReference type="ARBA" id="ARBA00022741"/>
    </source>
</evidence>
<feature type="transmembrane region" description="Helical" evidence="12">
    <location>
        <begin position="1086"/>
        <end position="1107"/>
    </location>
</feature>
<feature type="transmembrane region" description="Helical" evidence="12">
    <location>
        <begin position="250"/>
        <end position="273"/>
    </location>
</feature>
<dbReference type="GO" id="GO:0012505">
    <property type="term" value="C:endomembrane system"/>
    <property type="evidence" value="ECO:0007669"/>
    <property type="project" value="UniProtKB-SubCell"/>
</dbReference>
<comment type="caution">
    <text evidence="15">The sequence shown here is derived from an EMBL/GenBank/DDBJ whole genome shotgun (WGS) entry which is preliminary data.</text>
</comment>
<sequence>MNEKNTNNINNSTKAKGGTLDEKLQPAINAETEVFIQTKPSRAKTACSRVDDVSLLSFISFSWMFPWMWRAFRGQLSPVESSAQWTCSIFDSANVNMTRLEHLWNEEIKSAAAFARPPSLFRAVFRFIRFRLMMTCLVFLFCIVFGFIGPTCLVRGLIAFTERPIRDETDGTPLYSYGFYLAFSILMVEMLRVLAYGATWAISYRTAIRARGALLALLFKRLMHAKSLRRKTPAEIVNLFANDGQRIFDALTFAPLVLVGPFVLIGGLVYLLFVIGVLSLLGIAVFFVFDIIQAVLGVTMVKFRNRAIAQTERRMALVGELIRCIKCIKLNGWEELFYNRVRAVRRAEQRSLGWAGYAQSLAVASGAIVPVVATIVMTLAIVLNGHDLRASDAFSAITVFFVMLFGIRMIPYGIRYLAEAKQALTKIEALLLFDPYDAEPQTAALSPAAATDIVIQMKQCTFAWDEAETEQDSNTNEQKNGGEKGTAKKGSVVVAKQQQNGTIVAVASVPPHSTENGMNNDGDGEMEVIIDTDNENGATKTATTDEQKTHFCLQDVSFNVHKGELVGICGVVGSGKSALLNALTGHLVGHDGRLSMSGTVALCGQQPCVLNTSVRENILFGQPMHFKRYYQAISAAQLTKDLEQLPENEQSKVSACKLSGGQRARIAIARSLFSNRDIYLFDDIFASVDKAVASKIFSAGIKEMLGNRTRLLVTGDPEYLSACDRVLFMHRGRVIAQGTHAELVTNSAQYRTLFSSYSNASTIRSVNGDTMQQQPQHSVAPNIIADQMANSIGQEEKAPITAKKPSVDSEDSAGTAEQNGAEEEEEHYGTKAIGKEIYMEYIRAGGGPLLCSLVIAAFILNVGANIFGTVWLKNWMRAAHSNHSATDGTGGSLADSPSFYINIYAFTLLVLFISGLLKALVFVKFTLTAATRLHNRMLRRVLYATAAFFHRTPSGRILNRFSKDMDEIDVKLPFSAEALLQGMFTCLGFIFMIIWTFPLFLLPCLPLFGLFLLFFLCFRAGIRCLKRVENVTRSPVFEHLTTSLDALPTIHAFGQTQRFVDQLKQHLDENSGALFLYHSAMRWQAVWLDLLVVGLTFFVSLFIVLLTGRIDPAEAGMAIAFAMQMSGIFQFAVRSQTELEAKLTSVERVSFYYKNIEVESDKDGDDPAELGPAWPQSGTLEFDHVILRYAPQLNPALSDVSFIVYSGQKVGIVGRTGSGKTSLCNALFRLYPIESGTIRLDGWDIERVGLRRLRRSMAIISQEPTLFAGTLRFNVDPEGGADDARILELFNRFGADNGLGNSIGLDFAVESGGRNLSAGQRQLVCMCRAMLRNVQIVVLDEATANVDIQTDERIQQSVRKEFADRTVLVITHRLTNVVTGLGRVLSMADGKLSDDNTATINHRPTSTTSTELPKIVVDEAPPPPSSPSVDE</sequence>